<dbReference type="InterPro" id="IPR003660">
    <property type="entry name" value="HAMP_dom"/>
</dbReference>
<name>A0ABY1ZPT4_9GAMM</name>
<comment type="caution">
    <text evidence="6">The sequence shown here is derived from an EMBL/GenBank/DDBJ whole genome shotgun (WGS) entry which is preliminary data.</text>
</comment>
<dbReference type="InterPro" id="IPR000160">
    <property type="entry name" value="GGDEF_dom"/>
</dbReference>
<keyword evidence="3" id="KW-0472">Membrane</keyword>
<dbReference type="SUPFAM" id="SSF158472">
    <property type="entry name" value="HAMP domain-like"/>
    <property type="match status" value="1"/>
</dbReference>
<dbReference type="CDD" id="cd01949">
    <property type="entry name" value="GGDEF"/>
    <property type="match status" value="1"/>
</dbReference>
<evidence type="ECO:0000259" key="5">
    <source>
        <dbReference type="PROSITE" id="PS50887"/>
    </source>
</evidence>
<organism evidence="6 7">
    <name type="scientific">Marinobacter halodurans</name>
    <dbReference type="NCBI Taxonomy" id="2528979"/>
    <lineage>
        <taxon>Bacteria</taxon>
        <taxon>Pseudomonadati</taxon>
        <taxon>Pseudomonadota</taxon>
        <taxon>Gammaproteobacteria</taxon>
        <taxon>Pseudomonadales</taxon>
        <taxon>Marinobacteraceae</taxon>
        <taxon>Marinobacter</taxon>
    </lineage>
</organism>
<evidence type="ECO:0000313" key="7">
    <source>
        <dbReference type="Proteomes" id="UP000313645"/>
    </source>
</evidence>
<gene>
    <name evidence="6" type="ORF">EZI54_03035</name>
</gene>
<sequence length="568" mass="64519">MNLKSRFLLLASALIVASSLASWVVFERIAERIIERWGANIAEIQVRYDSARLLQNIEREVGLAQQMSDSDVIQRWARQPGNATLKAAAIEEMERFRHNFADHNYFLALKDSGAYFYNNAANGFAGKQLRYHLDPNKPADAWFYQLIEQRRDFHLNVNPDEALGVTKLWIDVLLKVDGRIVGVAGTGMDLEPFLQNIVDLEQPGINTLFVDYNGAIQLYRDRRYIDYASFVKPEGQKKTIELLLDRPADRSWIRQTLDRLREGPEQGYRVETGFVTVDGKSHLAGVTYLPSIGWYEITLLDLDVLLPLATFAPMLGVFSVALLLTLLVFNIAIRRQIIDPIISLEAAMERVRLGDLSPRKPSPRSDEMGRLEQHFDVMASSIREHTRQLEETVRERTDALNRLARKDHLTELLNRRGMNELLAEEFQRFRREHRTFGIVWLDIDNFKDINDTLGHAVGDGVLRQIAASLRTCIRPYDHAARWGGDEFLVLLAPCDGDHLQGIGERIRRTVESAVETPAITVSIGGALAVPDDTIENILQRADDALYQAKDNGRNQFYIAEGGQLTRIS</sequence>
<feature type="domain" description="HAMP" evidence="4">
    <location>
        <begin position="335"/>
        <end position="387"/>
    </location>
</feature>
<dbReference type="PANTHER" id="PTHR45138">
    <property type="entry name" value="REGULATORY COMPONENTS OF SENSORY TRANSDUCTION SYSTEM"/>
    <property type="match status" value="1"/>
</dbReference>
<dbReference type="PROSITE" id="PS50885">
    <property type="entry name" value="HAMP"/>
    <property type="match status" value="1"/>
</dbReference>
<accession>A0ABY1ZPT4</accession>
<dbReference type="PANTHER" id="PTHR45138:SF9">
    <property type="entry name" value="DIGUANYLATE CYCLASE DGCM-RELATED"/>
    <property type="match status" value="1"/>
</dbReference>
<feature type="domain" description="GGDEF" evidence="5">
    <location>
        <begin position="434"/>
        <end position="561"/>
    </location>
</feature>
<keyword evidence="3" id="KW-0812">Transmembrane</keyword>
<protein>
    <recommendedName>
        <fullName evidence="1">diguanylate cyclase</fullName>
        <ecNumber evidence="1">2.7.7.65</ecNumber>
    </recommendedName>
</protein>
<evidence type="ECO:0000313" key="6">
    <source>
        <dbReference type="EMBL" id="TBW58862.1"/>
    </source>
</evidence>
<keyword evidence="7" id="KW-1185">Reference proteome</keyword>
<evidence type="ECO:0000259" key="4">
    <source>
        <dbReference type="PROSITE" id="PS50885"/>
    </source>
</evidence>
<evidence type="ECO:0000256" key="1">
    <source>
        <dbReference type="ARBA" id="ARBA00012528"/>
    </source>
</evidence>
<dbReference type="Gene3D" id="6.10.340.10">
    <property type="match status" value="1"/>
</dbReference>
<dbReference type="NCBIfam" id="TIGR00254">
    <property type="entry name" value="GGDEF"/>
    <property type="match status" value="1"/>
</dbReference>
<keyword evidence="3" id="KW-1133">Transmembrane helix</keyword>
<dbReference type="Gene3D" id="3.30.70.270">
    <property type="match status" value="1"/>
</dbReference>
<dbReference type="RefSeq" id="WP_131478903.1">
    <property type="nucleotide sequence ID" value="NZ_SJDL01000003.1"/>
</dbReference>
<proteinExistence type="predicted"/>
<dbReference type="PROSITE" id="PS50887">
    <property type="entry name" value="GGDEF"/>
    <property type="match status" value="1"/>
</dbReference>
<dbReference type="SUPFAM" id="SSF55073">
    <property type="entry name" value="Nucleotide cyclase"/>
    <property type="match status" value="1"/>
</dbReference>
<dbReference type="SMART" id="SM00267">
    <property type="entry name" value="GGDEF"/>
    <property type="match status" value="1"/>
</dbReference>
<reference evidence="6 7" key="1">
    <citation type="submission" date="2019-02" db="EMBL/GenBank/DDBJ databases">
        <title>Marinobacter halodurans sp. nov., a marine bacterium isolated from sea tidal flat.</title>
        <authorList>
            <person name="Yoo Y."/>
            <person name="Lee D.W."/>
            <person name="Kim B.S."/>
            <person name="Kim J.-J."/>
        </authorList>
    </citation>
    <scope>NUCLEOTIDE SEQUENCE [LARGE SCALE GENOMIC DNA]</scope>
    <source>
        <strain evidence="6 7">YJ-S3-2</strain>
    </source>
</reference>
<comment type="catalytic activity">
    <reaction evidence="2">
        <text>2 GTP = 3',3'-c-di-GMP + 2 diphosphate</text>
        <dbReference type="Rhea" id="RHEA:24898"/>
        <dbReference type="ChEBI" id="CHEBI:33019"/>
        <dbReference type="ChEBI" id="CHEBI:37565"/>
        <dbReference type="ChEBI" id="CHEBI:58805"/>
        <dbReference type="EC" id="2.7.7.65"/>
    </reaction>
</comment>
<dbReference type="Proteomes" id="UP000313645">
    <property type="component" value="Unassembled WGS sequence"/>
</dbReference>
<dbReference type="InterPro" id="IPR050469">
    <property type="entry name" value="Diguanylate_Cyclase"/>
</dbReference>
<feature type="transmembrane region" description="Helical" evidence="3">
    <location>
        <begin position="311"/>
        <end position="333"/>
    </location>
</feature>
<dbReference type="Pfam" id="PF00990">
    <property type="entry name" value="GGDEF"/>
    <property type="match status" value="1"/>
</dbReference>
<dbReference type="Pfam" id="PF00672">
    <property type="entry name" value="HAMP"/>
    <property type="match status" value="1"/>
</dbReference>
<evidence type="ECO:0000256" key="2">
    <source>
        <dbReference type="ARBA" id="ARBA00034247"/>
    </source>
</evidence>
<dbReference type="EMBL" id="SJDL01000003">
    <property type="protein sequence ID" value="TBW58862.1"/>
    <property type="molecule type" value="Genomic_DNA"/>
</dbReference>
<dbReference type="InterPro" id="IPR029787">
    <property type="entry name" value="Nucleotide_cyclase"/>
</dbReference>
<dbReference type="InterPro" id="IPR043128">
    <property type="entry name" value="Rev_trsase/Diguanyl_cyclase"/>
</dbReference>
<evidence type="ECO:0000256" key="3">
    <source>
        <dbReference type="SAM" id="Phobius"/>
    </source>
</evidence>
<dbReference type="CDD" id="cd06225">
    <property type="entry name" value="HAMP"/>
    <property type="match status" value="1"/>
</dbReference>
<dbReference type="EC" id="2.7.7.65" evidence="1"/>
<dbReference type="SMART" id="SM00304">
    <property type="entry name" value="HAMP"/>
    <property type="match status" value="1"/>
</dbReference>